<evidence type="ECO:0000256" key="1">
    <source>
        <dbReference type="SAM" id="Phobius"/>
    </source>
</evidence>
<protein>
    <submittedName>
        <fullName evidence="3">Uncharacterized protein</fullName>
    </submittedName>
</protein>
<dbReference type="AlphaFoldDB" id="A0A914DV64"/>
<evidence type="ECO:0000313" key="3">
    <source>
        <dbReference type="WBParaSite" id="ACRNAN_scaffold4057.g27197.t1"/>
    </source>
</evidence>
<evidence type="ECO:0000313" key="2">
    <source>
        <dbReference type="Proteomes" id="UP000887540"/>
    </source>
</evidence>
<dbReference type="WBParaSite" id="ACRNAN_scaffold4057.g27197.t1">
    <property type="protein sequence ID" value="ACRNAN_scaffold4057.g27197.t1"/>
    <property type="gene ID" value="ACRNAN_scaffold4057.g27197"/>
</dbReference>
<keyword evidence="1" id="KW-1133">Transmembrane helix</keyword>
<organism evidence="2 3">
    <name type="scientific">Acrobeloides nanus</name>
    <dbReference type="NCBI Taxonomy" id="290746"/>
    <lineage>
        <taxon>Eukaryota</taxon>
        <taxon>Metazoa</taxon>
        <taxon>Ecdysozoa</taxon>
        <taxon>Nematoda</taxon>
        <taxon>Chromadorea</taxon>
        <taxon>Rhabditida</taxon>
        <taxon>Tylenchina</taxon>
        <taxon>Cephalobomorpha</taxon>
        <taxon>Cephaloboidea</taxon>
        <taxon>Cephalobidae</taxon>
        <taxon>Acrobeloides</taxon>
    </lineage>
</organism>
<reference evidence="3" key="1">
    <citation type="submission" date="2022-11" db="UniProtKB">
        <authorList>
            <consortium name="WormBaseParasite"/>
        </authorList>
    </citation>
    <scope>IDENTIFICATION</scope>
</reference>
<keyword evidence="2" id="KW-1185">Reference proteome</keyword>
<keyword evidence="1" id="KW-0472">Membrane</keyword>
<keyword evidence="1" id="KW-0812">Transmembrane</keyword>
<dbReference type="Proteomes" id="UP000887540">
    <property type="component" value="Unplaced"/>
</dbReference>
<sequence>MIRLYFKKTPVPQRFYYQTDFHDRMQRVIFTLAFVGYPAYVLYNWEDFKPRTPEAPKFLLDNIIPEVNDEIK</sequence>
<proteinExistence type="predicted"/>
<feature type="transmembrane region" description="Helical" evidence="1">
    <location>
        <begin position="28"/>
        <end position="45"/>
    </location>
</feature>
<accession>A0A914DV64</accession>
<name>A0A914DV64_9BILA</name>